<reference evidence="4 5" key="1">
    <citation type="submission" date="2020-03" db="EMBL/GenBank/DDBJ databases">
        <title>Characterization of ganglioside-mimicking enterococci.</title>
        <authorList>
            <person name="Patry R.T."/>
            <person name="Nothaft H."/>
            <person name="Bridger R."/>
            <person name="Shajahan A."/>
            <person name="Huynh S."/>
            <person name="Sanchez S."/>
            <person name="Azadi P."/>
            <person name="Cooper K."/>
            <person name="Miller W.G."/>
            <person name="Parker C.T."/>
            <person name="Wells L."/>
            <person name="Szymanski C.M."/>
        </authorList>
    </citation>
    <scope>NUCLEOTIDE SEQUENCE [LARGE SCALE GENOMIC DNA]</scope>
    <source>
        <strain evidence="4 5">EGM181</strain>
        <plasmid evidence="4 5">pEGM181-2</plasmid>
    </source>
</reference>
<feature type="transmembrane region" description="Helical" evidence="3">
    <location>
        <begin position="149"/>
        <end position="167"/>
    </location>
</feature>
<dbReference type="Proteomes" id="UP000516696">
    <property type="component" value="Plasmid pEGM181-2"/>
</dbReference>
<geneLocation type="plasmid" evidence="4 5">
    <name>pEGM181-2</name>
</geneLocation>
<gene>
    <name evidence="4" type="ORF">EGM181_18445</name>
</gene>
<dbReference type="InterPro" id="IPR027417">
    <property type="entry name" value="P-loop_NTPase"/>
</dbReference>
<protein>
    <recommendedName>
        <fullName evidence="6">Cell division protein FtsK</fullName>
    </recommendedName>
</protein>
<name>A0AAE7MTE0_ENTGA</name>
<dbReference type="Gene3D" id="3.40.50.300">
    <property type="entry name" value="P-loop containing nucleotide triphosphate hydrolases"/>
    <property type="match status" value="1"/>
</dbReference>
<feature type="coiled-coil region" evidence="1">
    <location>
        <begin position="335"/>
        <end position="362"/>
    </location>
</feature>
<accession>A0AAE7MTE0</accession>
<sequence>MSNDFRDLKSNTENENKENHNKKNSSLDILKDKVKNTDYKQKINDLDIESKAKFALEKTKEVYEAEETQIMLKKTMNMLYKLLRYYPLFKFKYNLKKKYTKEGVIDEMLGKNPKDKGQYIKDLNSKAINIKGVDVHYQKYLNFLYKNSAYLMICIILFVSSIIPHSYKLYSHSFSIMLTLYISLFVITIIQSYTTKTGKSDVDTIINYYLKKGVGLSDLREIVEKYEAIRKDFKNIYLNGKSRIINMTLDFDDKLGLILQLDLETDKKETINTLANINYLKPFYKYGDFYLVADNKAYLMFDIYLSKYIYNKTFDFVEFFKDDEAYFNYFKDYEALRNARDLNKLKQELEKANLDISADIVNILQKKINKKNEDNQYILGFFFDNNLGKNLKGDRYKISMVCTLAKNKVYKDILKNKDLIERELSYDVSLRPHKNKSYFYLDLKIADRKRTLSEIKQSVKDSKIDVSEVKLLLEILDKKKTEIGFEIPFDNLIINGNDRFVEITADLLENKTYNLVKEKKNKDYLEVLLGYTISIRKTNNKRQIVLVIYLNEKIDKLMISQTELQKYNTEDKIVLGNGIKGLVTAKWKHGEAYHMFINGGTNSGKTVTVRALISQLTHLATDPVKKIVVTSGLKVNDFKKLKENGAFVEAGPEKMYKALLLMNAYIRTCEKKLDKYVLKDGNVTEFNKVAKDNEKIESTLFIADELGTAIRDKEYGKLIDKELATLVANARAFNVYVFVLDQVPLIDSIGQSDRLIGGRLNGFNTEKLYQNISPEVGAKFAKVASSPDEVTNGLFFYNHPFLKAENAENFGDTSFKELRMPYVTDFNEALPKLSGAEFAKYINAVDEDTTKEEAENFVELIEQSKLKPEEEEEISEVVEENYDLETESQDTNTEVEVAEEEDTKPLNEVTNAEEEINSNADLTEIFKDLDL</sequence>
<evidence type="ECO:0000256" key="1">
    <source>
        <dbReference type="SAM" id="Coils"/>
    </source>
</evidence>
<evidence type="ECO:0008006" key="6">
    <source>
        <dbReference type="Google" id="ProtNLM"/>
    </source>
</evidence>
<dbReference type="AlphaFoldDB" id="A0AAE7MTE0"/>
<organism evidence="4 5">
    <name type="scientific">Enterococcus gallinarum</name>
    <dbReference type="NCBI Taxonomy" id="1353"/>
    <lineage>
        <taxon>Bacteria</taxon>
        <taxon>Bacillati</taxon>
        <taxon>Bacillota</taxon>
        <taxon>Bacilli</taxon>
        <taxon>Lactobacillales</taxon>
        <taxon>Enterococcaceae</taxon>
        <taxon>Enterococcus</taxon>
    </lineage>
</organism>
<keyword evidence="3" id="KW-0812">Transmembrane</keyword>
<dbReference type="EMBL" id="CP050486">
    <property type="protein sequence ID" value="QOG29291.1"/>
    <property type="molecule type" value="Genomic_DNA"/>
</dbReference>
<evidence type="ECO:0000256" key="3">
    <source>
        <dbReference type="SAM" id="Phobius"/>
    </source>
</evidence>
<proteinExistence type="predicted"/>
<dbReference type="SUPFAM" id="SSF52540">
    <property type="entry name" value="P-loop containing nucleoside triphosphate hydrolases"/>
    <property type="match status" value="1"/>
</dbReference>
<feature type="region of interest" description="Disordered" evidence="2">
    <location>
        <begin position="1"/>
        <end position="28"/>
    </location>
</feature>
<keyword evidence="3" id="KW-1133">Transmembrane helix</keyword>
<evidence type="ECO:0000313" key="4">
    <source>
        <dbReference type="EMBL" id="QOG29291.1"/>
    </source>
</evidence>
<dbReference type="RefSeq" id="WP_192189587.1">
    <property type="nucleotide sequence ID" value="NZ_CP050486.1"/>
</dbReference>
<keyword evidence="3" id="KW-0472">Membrane</keyword>
<evidence type="ECO:0000313" key="5">
    <source>
        <dbReference type="Proteomes" id="UP000516696"/>
    </source>
</evidence>
<keyword evidence="4" id="KW-0614">Plasmid</keyword>
<feature type="transmembrane region" description="Helical" evidence="3">
    <location>
        <begin position="173"/>
        <end position="190"/>
    </location>
</feature>
<keyword evidence="1" id="KW-0175">Coiled coil</keyword>
<feature type="compositionally biased region" description="Basic and acidic residues" evidence="2">
    <location>
        <begin position="1"/>
        <end position="21"/>
    </location>
</feature>
<evidence type="ECO:0000256" key="2">
    <source>
        <dbReference type="SAM" id="MobiDB-lite"/>
    </source>
</evidence>
<feature type="region of interest" description="Disordered" evidence="2">
    <location>
        <begin position="884"/>
        <end position="918"/>
    </location>
</feature>